<reference evidence="2 3" key="1">
    <citation type="submission" date="2012-08" db="EMBL/GenBank/DDBJ databases">
        <title>Whole genome shotgun sequence of Austwickia chelonae NBRC 105200.</title>
        <authorList>
            <person name="Yoshida I."/>
            <person name="Hosoyama A."/>
            <person name="Tsuchikane K."/>
            <person name="Katsumata H."/>
            <person name="Ando Y."/>
            <person name="Ohji S."/>
            <person name="Hamada M."/>
            <person name="Tamura T."/>
            <person name="Yamazoe A."/>
            <person name="Yamazaki S."/>
            <person name="Fujita N."/>
        </authorList>
    </citation>
    <scope>NUCLEOTIDE SEQUENCE [LARGE SCALE GENOMIC DNA]</scope>
    <source>
        <strain evidence="2 3">NBRC 105200</strain>
    </source>
</reference>
<feature type="chain" id="PRO_5039558334" description="Lipoprotein LpqB beta-propeller domain-containing protein" evidence="1">
    <location>
        <begin position="32"/>
        <end position="555"/>
    </location>
</feature>
<sequence length="555" mass="60780">MLIRSRSGRLSAFSAMALSACLVAGSTVSAAASPAPGTAMTSQAKTPVSTAAHIPVVAPALPAGAGPAECVPRKGTAQRPPGPRADEGLLGYAELPPVADQAALPGKVHLRDGRSGFNRRFEFALHQGRLATRAVQGDGRWRQMRVPHCLDGKIVSFSVNDDELVAVDRAGWLYTLDNVLSSPRLWNWMRAWGAPFWSGSGHRTPTSAEGRWALSILGKHEDVSFTDRIGNPHAVAFAKVTQVLVLSPDGSRITYLDPWLPNDYSYEVGSPMGGRFRSESLSASGSTVFVTNRYGDMYTRLYDFDISGADRVFFRYSWQDQRGKPSIVNQLVEKLNLKYAAIQLPAPDWVRQPKVPGEITSRISIHSTAAGSHHRELRVEGRSGGRTGYWHKALTAPSWQFTPTGEALRGKMLENTPQDRSRDTLSPPQPYSYAGTARKAFSGDEFNFVLKNFDFAQTSRPVEVTYQGHRIPVILHSYDGMRLFPRGAGIDGKTRKLGAALELPAQLYADPESAGPGVASFVREMLKGKRIREVTVKVNENELRIPQLGLRMGRC</sequence>
<dbReference type="eggNOG" id="ENOG502ZAQK">
    <property type="taxonomic scope" value="Bacteria"/>
</dbReference>
<proteinExistence type="predicted"/>
<organism evidence="2 3">
    <name type="scientific">Austwickia chelonae NBRC 105200</name>
    <dbReference type="NCBI Taxonomy" id="1184607"/>
    <lineage>
        <taxon>Bacteria</taxon>
        <taxon>Bacillati</taxon>
        <taxon>Actinomycetota</taxon>
        <taxon>Actinomycetes</taxon>
        <taxon>Micrococcales</taxon>
        <taxon>Dermatophilaceae</taxon>
        <taxon>Austwickia</taxon>
    </lineage>
</organism>
<evidence type="ECO:0008006" key="4">
    <source>
        <dbReference type="Google" id="ProtNLM"/>
    </source>
</evidence>
<gene>
    <name evidence="2" type="ORF">AUCHE_17_01680</name>
</gene>
<name>K6VQD4_9MICO</name>
<evidence type="ECO:0000256" key="1">
    <source>
        <dbReference type="SAM" id="SignalP"/>
    </source>
</evidence>
<feature type="signal peptide" evidence="1">
    <location>
        <begin position="1"/>
        <end position="31"/>
    </location>
</feature>
<dbReference type="PROSITE" id="PS51257">
    <property type="entry name" value="PROKAR_LIPOPROTEIN"/>
    <property type="match status" value="1"/>
</dbReference>
<comment type="caution">
    <text evidence="2">The sequence shown here is derived from an EMBL/GenBank/DDBJ whole genome shotgun (WGS) entry which is preliminary data.</text>
</comment>
<evidence type="ECO:0000313" key="2">
    <source>
        <dbReference type="EMBL" id="GAB78954.1"/>
    </source>
</evidence>
<keyword evidence="1" id="KW-0732">Signal</keyword>
<keyword evidence="3" id="KW-1185">Reference proteome</keyword>
<protein>
    <recommendedName>
        <fullName evidence="4">Lipoprotein LpqB beta-propeller domain-containing protein</fullName>
    </recommendedName>
</protein>
<dbReference type="Proteomes" id="UP000008495">
    <property type="component" value="Unassembled WGS sequence"/>
</dbReference>
<dbReference type="AlphaFoldDB" id="K6VQD4"/>
<dbReference type="EMBL" id="BAGZ01000017">
    <property type="protein sequence ID" value="GAB78954.1"/>
    <property type="molecule type" value="Genomic_DNA"/>
</dbReference>
<evidence type="ECO:0000313" key="3">
    <source>
        <dbReference type="Proteomes" id="UP000008495"/>
    </source>
</evidence>
<dbReference type="RefSeq" id="WP_006503711.1">
    <property type="nucleotide sequence ID" value="NZ_BAGZ01000017.1"/>
</dbReference>
<accession>K6VQD4</accession>